<sequence>MFEPLTAQATAGPLLRHAFAPRNIRCLDGHTHPLGSGPHNGRHYSAPKLLSGLKIAETAIWSAAHIPLGAAITERILPILTRLAS</sequence>
<name>A0A2P9HI89_9HYPH</name>
<reference evidence="2" key="1">
    <citation type="submission" date="2017-12" db="EMBL/GenBank/DDBJ databases">
        <authorList>
            <person name="Diaz M."/>
        </authorList>
    </citation>
    <scope>NUCLEOTIDE SEQUENCE [LARGE SCALE GENOMIC DNA]</scope>
    <source>
        <strain evidence="2">FI11154</strain>
    </source>
</reference>
<dbReference type="AlphaFoldDB" id="A0A2P9HI89"/>
<protein>
    <submittedName>
        <fullName evidence="1">Uncharacterized protein</fullName>
    </submittedName>
</protein>
<proteinExistence type="predicted"/>
<gene>
    <name evidence="1" type="ORF">OHAE_3750</name>
</gene>
<dbReference type="EMBL" id="OOFM01000004">
    <property type="protein sequence ID" value="SPL63818.1"/>
    <property type="molecule type" value="Genomic_DNA"/>
</dbReference>
<organism evidence="1 2">
    <name type="scientific">Ochrobactrum soli</name>
    <dbReference type="NCBI Taxonomy" id="2448455"/>
    <lineage>
        <taxon>Bacteria</taxon>
        <taxon>Pseudomonadati</taxon>
        <taxon>Pseudomonadota</taxon>
        <taxon>Alphaproteobacteria</taxon>
        <taxon>Hyphomicrobiales</taxon>
        <taxon>Brucellaceae</taxon>
        <taxon>Brucella/Ochrobactrum group</taxon>
        <taxon>Ochrobactrum</taxon>
    </lineage>
</organism>
<evidence type="ECO:0000313" key="2">
    <source>
        <dbReference type="Proteomes" id="UP000246073"/>
    </source>
</evidence>
<evidence type="ECO:0000313" key="1">
    <source>
        <dbReference type="EMBL" id="SPL63818.1"/>
    </source>
</evidence>
<accession>A0A2P9HI89</accession>
<dbReference type="Proteomes" id="UP000246073">
    <property type="component" value="Unassembled WGS sequence"/>
</dbReference>